<dbReference type="InterPro" id="IPR024185">
    <property type="entry name" value="FTHF_cligase-like_sf"/>
</dbReference>
<proteinExistence type="inferred from homology"/>
<evidence type="ECO:0000256" key="4">
    <source>
        <dbReference type="PIRSR" id="PIRSR006806-1"/>
    </source>
</evidence>
<dbReference type="RefSeq" id="WP_007104020.1">
    <property type="nucleotide sequence ID" value="NZ_BAER01000033.1"/>
</dbReference>
<dbReference type="STRING" id="1129793.GPLA_1307"/>
<evidence type="ECO:0000256" key="5">
    <source>
        <dbReference type="RuleBase" id="RU361279"/>
    </source>
</evidence>
<keyword evidence="3 4" id="KW-0067">ATP-binding</keyword>
<name>K6Z7R1_9ALTE</name>
<dbReference type="Proteomes" id="UP000006322">
    <property type="component" value="Unassembled WGS sequence"/>
</dbReference>
<evidence type="ECO:0000256" key="3">
    <source>
        <dbReference type="ARBA" id="ARBA00022840"/>
    </source>
</evidence>
<protein>
    <recommendedName>
        <fullName evidence="5">5-formyltetrahydrofolate cyclo-ligase</fullName>
        <ecNumber evidence="5">6.3.3.2</ecNumber>
    </recommendedName>
</protein>
<evidence type="ECO:0000256" key="1">
    <source>
        <dbReference type="ARBA" id="ARBA00010638"/>
    </source>
</evidence>
<dbReference type="InterPro" id="IPR002698">
    <property type="entry name" value="FTHF_cligase"/>
</dbReference>
<feature type="binding site" evidence="4">
    <location>
        <position position="58"/>
    </location>
    <ligand>
        <name>substrate</name>
    </ligand>
</feature>
<feature type="binding site" evidence="4">
    <location>
        <position position="53"/>
    </location>
    <ligand>
        <name>substrate</name>
    </ligand>
</feature>
<dbReference type="Pfam" id="PF01812">
    <property type="entry name" value="5-FTHF_cyc-lig"/>
    <property type="match status" value="1"/>
</dbReference>
<keyword evidence="6" id="KW-0436">Ligase</keyword>
<accession>K6Z7R1</accession>
<dbReference type="EC" id="6.3.3.2" evidence="5"/>
<dbReference type="GO" id="GO:0046872">
    <property type="term" value="F:metal ion binding"/>
    <property type="evidence" value="ECO:0007669"/>
    <property type="project" value="UniProtKB-KW"/>
</dbReference>
<keyword evidence="5" id="KW-0460">Magnesium</keyword>
<dbReference type="SUPFAM" id="SSF100950">
    <property type="entry name" value="NagB/RpiA/CoA transferase-like"/>
    <property type="match status" value="1"/>
</dbReference>
<evidence type="ECO:0000256" key="2">
    <source>
        <dbReference type="ARBA" id="ARBA00022741"/>
    </source>
</evidence>
<keyword evidence="2 4" id="KW-0547">Nucleotide-binding</keyword>
<feature type="binding site" evidence="4">
    <location>
        <begin position="138"/>
        <end position="146"/>
    </location>
    <ligand>
        <name>ATP</name>
        <dbReference type="ChEBI" id="CHEBI:30616"/>
    </ligand>
</feature>
<dbReference type="Gene3D" id="3.40.50.10420">
    <property type="entry name" value="NagB/RpiA/CoA transferase-like"/>
    <property type="match status" value="1"/>
</dbReference>
<reference evidence="7" key="1">
    <citation type="journal article" date="2014" name="Environ. Microbiol.">
        <title>Comparative genomics of the marine bacterial genus Glaciecola reveals the high degree of genomic diversity and genomic characteristic for cold adaptation.</title>
        <authorList>
            <person name="Qin Q.L."/>
            <person name="Xie B.B."/>
            <person name="Yu Y."/>
            <person name="Shu Y.L."/>
            <person name="Rong J.C."/>
            <person name="Zhang Y.J."/>
            <person name="Zhao D.L."/>
            <person name="Chen X.L."/>
            <person name="Zhang X.Y."/>
            <person name="Chen B."/>
            <person name="Zhou B.C."/>
            <person name="Zhang Y.Z."/>
        </authorList>
    </citation>
    <scope>NUCLEOTIDE SEQUENCE [LARGE SCALE GENOMIC DNA]</scope>
    <source>
        <strain evidence="7">LMG 21857</strain>
    </source>
</reference>
<evidence type="ECO:0000313" key="6">
    <source>
        <dbReference type="EMBL" id="GAC32221.1"/>
    </source>
</evidence>
<dbReference type="GO" id="GO:0030272">
    <property type="term" value="F:5-formyltetrahydrofolate cyclo-ligase activity"/>
    <property type="evidence" value="ECO:0007669"/>
    <property type="project" value="UniProtKB-EC"/>
</dbReference>
<dbReference type="AlphaFoldDB" id="K6Z7R1"/>
<dbReference type="PANTHER" id="PTHR23407">
    <property type="entry name" value="ATPASE INHIBITOR/5-FORMYLTETRAHYDROFOLATE CYCLO-LIGASE"/>
    <property type="match status" value="1"/>
</dbReference>
<keyword evidence="5" id="KW-0479">Metal-binding</keyword>
<feature type="binding site" evidence="4">
    <location>
        <begin position="7"/>
        <end position="11"/>
    </location>
    <ligand>
        <name>ATP</name>
        <dbReference type="ChEBI" id="CHEBI:30616"/>
    </ligand>
</feature>
<dbReference type="GO" id="GO:0005524">
    <property type="term" value="F:ATP binding"/>
    <property type="evidence" value="ECO:0007669"/>
    <property type="project" value="UniProtKB-KW"/>
</dbReference>
<evidence type="ECO:0000313" key="7">
    <source>
        <dbReference type="Proteomes" id="UP000006322"/>
    </source>
</evidence>
<dbReference type="PANTHER" id="PTHR23407:SF1">
    <property type="entry name" value="5-FORMYLTETRAHYDROFOLATE CYCLO-LIGASE"/>
    <property type="match status" value="1"/>
</dbReference>
<dbReference type="GO" id="GO:0009396">
    <property type="term" value="P:folic acid-containing compound biosynthetic process"/>
    <property type="evidence" value="ECO:0007669"/>
    <property type="project" value="TreeGrafter"/>
</dbReference>
<gene>
    <name evidence="6" type="ORF">GPLA_1307</name>
</gene>
<dbReference type="OrthoDB" id="9801938at2"/>
<sequence length="198" mass="22348">MLPTESRSTLRKYFRQQRNALSNAQQQLASVQLLKQCKSLGIYQQAKTIACYLAQDGELSLTPLIEDAWHRGKDVCLPVLHPFAKGYLLFVRYHPNSTLQANRFGIPEPVINLPDIIPLEEVNLIFAPLVAFDEQSRRLGMGGGFYDRTLAPVLKNALETHICGVAHDCQKVETGLKSDRWDIPMQQIITPSKIYRAS</sequence>
<dbReference type="NCBIfam" id="TIGR02727">
    <property type="entry name" value="MTHFS_bact"/>
    <property type="match status" value="1"/>
</dbReference>
<comment type="similarity">
    <text evidence="1 5">Belongs to the 5-formyltetrahydrofolate cyclo-ligase family.</text>
</comment>
<dbReference type="PIRSF" id="PIRSF006806">
    <property type="entry name" value="FTHF_cligase"/>
    <property type="match status" value="1"/>
</dbReference>
<comment type="cofactor">
    <cofactor evidence="5">
        <name>Mg(2+)</name>
        <dbReference type="ChEBI" id="CHEBI:18420"/>
    </cofactor>
</comment>
<dbReference type="InterPro" id="IPR037171">
    <property type="entry name" value="NagB/RpiA_transferase-like"/>
</dbReference>
<dbReference type="GO" id="GO:0035999">
    <property type="term" value="P:tetrahydrofolate interconversion"/>
    <property type="evidence" value="ECO:0007669"/>
    <property type="project" value="TreeGrafter"/>
</dbReference>
<keyword evidence="7" id="KW-1185">Reference proteome</keyword>
<comment type="catalytic activity">
    <reaction evidence="5">
        <text>(6S)-5-formyl-5,6,7,8-tetrahydrofolate + ATP = (6R)-5,10-methenyltetrahydrofolate + ADP + phosphate</text>
        <dbReference type="Rhea" id="RHEA:10488"/>
        <dbReference type="ChEBI" id="CHEBI:30616"/>
        <dbReference type="ChEBI" id="CHEBI:43474"/>
        <dbReference type="ChEBI" id="CHEBI:57455"/>
        <dbReference type="ChEBI" id="CHEBI:57457"/>
        <dbReference type="ChEBI" id="CHEBI:456216"/>
        <dbReference type="EC" id="6.3.3.2"/>
    </reaction>
</comment>
<organism evidence="6 7">
    <name type="scientific">Paraglaciecola polaris LMG 21857</name>
    <dbReference type="NCBI Taxonomy" id="1129793"/>
    <lineage>
        <taxon>Bacteria</taxon>
        <taxon>Pseudomonadati</taxon>
        <taxon>Pseudomonadota</taxon>
        <taxon>Gammaproteobacteria</taxon>
        <taxon>Alteromonadales</taxon>
        <taxon>Alteromonadaceae</taxon>
        <taxon>Paraglaciecola</taxon>
    </lineage>
</organism>
<dbReference type="EMBL" id="BAER01000033">
    <property type="protein sequence ID" value="GAC32221.1"/>
    <property type="molecule type" value="Genomic_DNA"/>
</dbReference>
<comment type="caution">
    <text evidence="6">The sequence shown here is derived from an EMBL/GenBank/DDBJ whole genome shotgun (WGS) entry which is preliminary data.</text>
</comment>